<keyword evidence="1" id="KW-0732">Signal</keyword>
<evidence type="ECO:0000313" key="2">
    <source>
        <dbReference type="EMBL" id="KAK1896192.1"/>
    </source>
</evidence>
<evidence type="ECO:0000313" key="3">
    <source>
        <dbReference type="Proteomes" id="UP001228049"/>
    </source>
</evidence>
<name>A0AAD9C7Z9_DISEL</name>
<sequence>MNTCAFLLILTVQIYADGIEGPTGHAPQPSGVFLLVIAELLGVPERQLVKQFERPLFVLAPDLVCQRRGGWDSRGEGPKRRGAYEWIEVGTNGTQSLV</sequence>
<keyword evidence="3" id="KW-1185">Reference proteome</keyword>
<protein>
    <submittedName>
        <fullName evidence="2">Receptor-type tyrosine-protein phosphatase U</fullName>
    </submittedName>
</protein>
<organism evidence="2 3">
    <name type="scientific">Dissostichus eleginoides</name>
    <name type="common">Patagonian toothfish</name>
    <name type="synonym">Dissostichus amissus</name>
    <dbReference type="NCBI Taxonomy" id="100907"/>
    <lineage>
        <taxon>Eukaryota</taxon>
        <taxon>Metazoa</taxon>
        <taxon>Chordata</taxon>
        <taxon>Craniata</taxon>
        <taxon>Vertebrata</taxon>
        <taxon>Euteleostomi</taxon>
        <taxon>Actinopterygii</taxon>
        <taxon>Neopterygii</taxon>
        <taxon>Teleostei</taxon>
        <taxon>Neoteleostei</taxon>
        <taxon>Acanthomorphata</taxon>
        <taxon>Eupercaria</taxon>
        <taxon>Perciformes</taxon>
        <taxon>Notothenioidei</taxon>
        <taxon>Nototheniidae</taxon>
        <taxon>Dissostichus</taxon>
    </lineage>
</organism>
<comment type="caution">
    <text evidence="2">The sequence shown here is derived from an EMBL/GenBank/DDBJ whole genome shotgun (WGS) entry which is preliminary data.</text>
</comment>
<gene>
    <name evidence="2" type="ORF">KUDE01_021639</name>
</gene>
<reference evidence="2" key="1">
    <citation type="submission" date="2023-04" db="EMBL/GenBank/DDBJ databases">
        <title>Chromosome-level genome of Chaenocephalus aceratus.</title>
        <authorList>
            <person name="Park H."/>
        </authorList>
    </citation>
    <scope>NUCLEOTIDE SEQUENCE</scope>
    <source>
        <strain evidence="2">DE</strain>
        <tissue evidence="2">Muscle</tissue>
    </source>
</reference>
<dbReference type="EMBL" id="JASDAP010000010">
    <property type="protein sequence ID" value="KAK1896192.1"/>
    <property type="molecule type" value="Genomic_DNA"/>
</dbReference>
<dbReference type="AlphaFoldDB" id="A0AAD9C7Z9"/>
<feature type="chain" id="PRO_5042064362" evidence="1">
    <location>
        <begin position="17"/>
        <end position="98"/>
    </location>
</feature>
<keyword evidence="2" id="KW-0675">Receptor</keyword>
<evidence type="ECO:0000256" key="1">
    <source>
        <dbReference type="SAM" id="SignalP"/>
    </source>
</evidence>
<dbReference type="Proteomes" id="UP001228049">
    <property type="component" value="Unassembled WGS sequence"/>
</dbReference>
<accession>A0AAD9C7Z9</accession>
<proteinExistence type="predicted"/>
<feature type="signal peptide" evidence="1">
    <location>
        <begin position="1"/>
        <end position="16"/>
    </location>
</feature>